<dbReference type="RefSeq" id="WP_247395574.1">
    <property type="nucleotide sequence ID" value="NZ_JAKNRV010000002.1"/>
</dbReference>
<evidence type="ECO:0000313" key="2">
    <source>
        <dbReference type="Proteomes" id="UP001317085"/>
    </source>
</evidence>
<dbReference type="Proteomes" id="UP001317085">
    <property type="component" value="Unassembled WGS sequence"/>
</dbReference>
<protein>
    <submittedName>
        <fullName evidence="1">Uncharacterized protein</fullName>
    </submittedName>
</protein>
<evidence type="ECO:0000313" key="1">
    <source>
        <dbReference type="EMBL" id="MCK1782871.1"/>
    </source>
</evidence>
<reference evidence="1 2" key="1">
    <citation type="submission" date="2022-02" db="EMBL/GenBank/DDBJ databases">
        <title>Comparative genomics of the first Antarctic Pseudomonas spp. capable of biotransforming 2,4,6-Trinitrotoluene.</title>
        <authorList>
            <person name="Cabrera M.A."/>
            <person name="Marquez S.L."/>
            <person name="Perez-Donoso J.M."/>
        </authorList>
    </citation>
    <scope>NUCLEOTIDE SEQUENCE [LARGE SCALE GENOMIC DNA]</scope>
    <source>
        <strain evidence="1 2">TNT11</strain>
    </source>
</reference>
<accession>A0ABT0EAX6</accession>
<proteinExistence type="predicted"/>
<name>A0ABT0EAX6_9PSED</name>
<comment type="caution">
    <text evidence="1">The sequence shown here is derived from an EMBL/GenBank/DDBJ whole genome shotgun (WGS) entry which is preliminary data.</text>
</comment>
<dbReference type="EMBL" id="JAKNRV010000002">
    <property type="protein sequence ID" value="MCK1782871.1"/>
    <property type="molecule type" value="Genomic_DNA"/>
</dbReference>
<sequence>MQPSRRYMLTIHDLFAITDGVLCGAEAEIAILDGGVEIDRMKFSGKCQSKDGYRRAYKGKPGLTAQLVSGPGRISFQASSAPVLIPAV</sequence>
<organism evidence="1 2">
    <name type="scientific">Pseudomonas emilianonis</name>
    <dbReference type="NCBI Taxonomy" id="2915812"/>
    <lineage>
        <taxon>Bacteria</taxon>
        <taxon>Pseudomonadati</taxon>
        <taxon>Pseudomonadota</taxon>
        <taxon>Gammaproteobacteria</taxon>
        <taxon>Pseudomonadales</taxon>
        <taxon>Pseudomonadaceae</taxon>
        <taxon>Pseudomonas</taxon>
    </lineage>
</organism>
<keyword evidence="2" id="KW-1185">Reference proteome</keyword>
<gene>
    <name evidence="1" type="ORF">L9Z73_00370</name>
</gene>